<dbReference type="RefSeq" id="WP_129424456.1">
    <property type="nucleotide sequence ID" value="NZ_SDPW01000001.1"/>
</dbReference>
<dbReference type="PANTHER" id="PTHR45663:SF11">
    <property type="entry name" value="GEO12009P1"/>
    <property type="match status" value="1"/>
</dbReference>
<keyword evidence="5 9" id="KW-0676">Redox-active center</keyword>
<dbReference type="GO" id="GO:0045454">
    <property type="term" value="P:cell redox homeostasis"/>
    <property type="evidence" value="ECO:0007669"/>
    <property type="project" value="TreeGrafter"/>
</dbReference>
<proteinExistence type="inferred from homology"/>
<evidence type="ECO:0000256" key="5">
    <source>
        <dbReference type="ARBA" id="ARBA00023284"/>
    </source>
</evidence>
<dbReference type="InterPro" id="IPR013766">
    <property type="entry name" value="Thioredoxin_domain"/>
</dbReference>
<feature type="site" description="Deprotonates C-terminal active site Cys" evidence="8">
    <location>
        <position position="24"/>
    </location>
</feature>
<keyword evidence="2" id="KW-0813">Transport</keyword>
<feature type="domain" description="Thioredoxin" evidence="10">
    <location>
        <begin position="1"/>
        <end position="103"/>
    </location>
</feature>
<organism evidence="11 12">
    <name type="scientific">Senegalimassilia faecalis</name>
    <dbReference type="NCBI Taxonomy" id="2509433"/>
    <lineage>
        <taxon>Bacteria</taxon>
        <taxon>Bacillati</taxon>
        <taxon>Actinomycetota</taxon>
        <taxon>Coriobacteriia</taxon>
        <taxon>Coriobacteriales</taxon>
        <taxon>Coriobacteriaceae</taxon>
        <taxon>Senegalimassilia</taxon>
    </lineage>
</organism>
<evidence type="ECO:0000256" key="4">
    <source>
        <dbReference type="ARBA" id="ARBA00023157"/>
    </source>
</evidence>
<keyword evidence="4 9" id="KW-1015">Disulfide bond</keyword>
<evidence type="ECO:0000313" key="11">
    <source>
        <dbReference type="EMBL" id="RXZ54261.1"/>
    </source>
</evidence>
<feature type="site" description="Contributes to redox potential value" evidence="8">
    <location>
        <position position="32"/>
    </location>
</feature>
<feature type="disulfide bond" description="Redox-active" evidence="9">
    <location>
        <begin position="30"/>
        <end position="33"/>
    </location>
</feature>
<evidence type="ECO:0000256" key="6">
    <source>
        <dbReference type="NCBIfam" id="TIGR01068"/>
    </source>
</evidence>
<comment type="caution">
    <text evidence="11">The sequence shown here is derived from an EMBL/GenBank/DDBJ whole genome shotgun (WGS) entry which is preliminary data.</text>
</comment>
<dbReference type="PIRSF" id="PIRSF000077">
    <property type="entry name" value="Thioredoxin"/>
    <property type="match status" value="1"/>
</dbReference>
<evidence type="ECO:0000256" key="7">
    <source>
        <dbReference type="PIRNR" id="PIRNR000077"/>
    </source>
</evidence>
<dbReference type="EMBL" id="SDPW01000001">
    <property type="protein sequence ID" value="RXZ54261.1"/>
    <property type="molecule type" value="Genomic_DNA"/>
</dbReference>
<keyword evidence="3" id="KW-0249">Electron transport</keyword>
<evidence type="ECO:0000259" key="10">
    <source>
        <dbReference type="PROSITE" id="PS51352"/>
    </source>
</evidence>
<dbReference type="OrthoDB" id="9790390at2"/>
<dbReference type="GO" id="GO:0015035">
    <property type="term" value="F:protein-disulfide reductase activity"/>
    <property type="evidence" value="ECO:0007669"/>
    <property type="project" value="UniProtKB-UniRule"/>
</dbReference>
<dbReference type="Proteomes" id="UP000293345">
    <property type="component" value="Unassembled WGS sequence"/>
</dbReference>
<comment type="similarity">
    <text evidence="1 7">Belongs to the thioredoxin family.</text>
</comment>
<dbReference type="InterPro" id="IPR005746">
    <property type="entry name" value="Thioredoxin"/>
</dbReference>
<feature type="active site" description="Nucleophile" evidence="8">
    <location>
        <position position="30"/>
    </location>
</feature>
<dbReference type="InterPro" id="IPR017937">
    <property type="entry name" value="Thioredoxin_CS"/>
</dbReference>
<dbReference type="Gene3D" id="3.40.30.10">
    <property type="entry name" value="Glutaredoxin"/>
    <property type="match status" value="1"/>
</dbReference>
<gene>
    <name evidence="11" type="primary">trxA</name>
    <name evidence="11" type="ORF">ET524_07055</name>
</gene>
<evidence type="ECO:0000313" key="12">
    <source>
        <dbReference type="Proteomes" id="UP000293345"/>
    </source>
</evidence>
<evidence type="ECO:0000256" key="3">
    <source>
        <dbReference type="ARBA" id="ARBA00022982"/>
    </source>
</evidence>
<evidence type="ECO:0000256" key="1">
    <source>
        <dbReference type="ARBA" id="ARBA00008987"/>
    </source>
</evidence>
<dbReference type="AlphaFoldDB" id="A0A4Q2K2M1"/>
<dbReference type="Pfam" id="PF00085">
    <property type="entry name" value="Thioredoxin"/>
    <property type="match status" value="1"/>
</dbReference>
<dbReference type="GO" id="GO:0005829">
    <property type="term" value="C:cytosol"/>
    <property type="evidence" value="ECO:0007669"/>
    <property type="project" value="TreeGrafter"/>
</dbReference>
<dbReference type="PROSITE" id="PS00194">
    <property type="entry name" value="THIOREDOXIN_1"/>
    <property type="match status" value="1"/>
</dbReference>
<dbReference type="FunFam" id="3.40.30.10:FF:000001">
    <property type="entry name" value="Thioredoxin"/>
    <property type="match status" value="1"/>
</dbReference>
<dbReference type="PRINTS" id="PR00421">
    <property type="entry name" value="THIOREDOXIN"/>
</dbReference>
<feature type="active site" description="Nucleophile" evidence="8">
    <location>
        <position position="33"/>
    </location>
</feature>
<evidence type="ECO:0000256" key="2">
    <source>
        <dbReference type="ARBA" id="ARBA00022448"/>
    </source>
</evidence>
<reference evidence="11 12" key="1">
    <citation type="submission" date="2019-01" db="EMBL/GenBank/DDBJ databases">
        <title>Senegalimassilia sp. nov. KGMB04484 isolated human feces.</title>
        <authorList>
            <person name="Han K.-I."/>
            <person name="Kim J.-S."/>
            <person name="Lee K.C."/>
            <person name="Suh M.K."/>
            <person name="Eom M.K."/>
            <person name="Lee J.H."/>
            <person name="Park S.-H."/>
            <person name="Kang S.W."/>
            <person name="Park J.-E."/>
            <person name="Oh B.S."/>
            <person name="Yu S.Y."/>
            <person name="Choi S.-H."/>
            <person name="Lee D.H."/>
            <person name="Yoon H."/>
            <person name="Kim B.-Y."/>
            <person name="Lee J.H."/>
            <person name="Lee J.-S."/>
        </authorList>
    </citation>
    <scope>NUCLEOTIDE SEQUENCE [LARGE SCALE GENOMIC DNA]</scope>
    <source>
        <strain evidence="11 12">KGMB04484</strain>
    </source>
</reference>
<protein>
    <recommendedName>
        <fullName evidence="6 7">Thioredoxin</fullName>
    </recommendedName>
</protein>
<keyword evidence="12" id="KW-1185">Reference proteome</keyword>
<evidence type="ECO:0000256" key="8">
    <source>
        <dbReference type="PIRSR" id="PIRSR000077-1"/>
    </source>
</evidence>
<sequence>MSKIISSAEFQSEVEQSDVPVLVDFFATWCGPCKMLAPVLEEVAAEVAGRAKIVKVDIDASPDLAQRFGVMSVPTLMVFRGGQVANQAVGVQPKPALRALLGL</sequence>
<dbReference type="PANTHER" id="PTHR45663">
    <property type="entry name" value="GEO12009P1"/>
    <property type="match status" value="1"/>
</dbReference>
<dbReference type="SUPFAM" id="SSF52833">
    <property type="entry name" value="Thioredoxin-like"/>
    <property type="match status" value="1"/>
</dbReference>
<dbReference type="InterPro" id="IPR036249">
    <property type="entry name" value="Thioredoxin-like_sf"/>
</dbReference>
<dbReference type="NCBIfam" id="TIGR01068">
    <property type="entry name" value="thioredoxin"/>
    <property type="match status" value="1"/>
</dbReference>
<dbReference type="PROSITE" id="PS51352">
    <property type="entry name" value="THIOREDOXIN_2"/>
    <property type="match status" value="1"/>
</dbReference>
<accession>A0A4Q2K2M1</accession>
<feature type="site" description="Contributes to redox potential value" evidence="8">
    <location>
        <position position="31"/>
    </location>
</feature>
<dbReference type="CDD" id="cd02947">
    <property type="entry name" value="TRX_family"/>
    <property type="match status" value="1"/>
</dbReference>
<name>A0A4Q2K2M1_9ACTN</name>
<evidence type="ECO:0000256" key="9">
    <source>
        <dbReference type="PIRSR" id="PIRSR000077-4"/>
    </source>
</evidence>